<organism evidence="1">
    <name type="scientific">Arundo donax</name>
    <name type="common">Giant reed</name>
    <name type="synonym">Donax arundinaceus</name>
    <dbReference type="NCBI Taxonomy" id="35708"/>
    <lineage>
        <taxon>Eukaryota</taxon>
        <taxon>Viridiplantae</taxon>
        <taxon>Streptophyta</taxon>
        <taxon>Embryophyta</taxon>
        <taxon>Tracheophyta</taxon>
        <taxon>Spermatophyta</taxon>
        <taxon>Magnoliopsida</taxon>
        <taxon>Liliopsida</taxon>
        <taxon>Poales</taxon>
        <taxon>Poaceae</taxon>
        <taxon>PACMAD clade</taxon>
        <taxon>Arundinoideae</taxon>
        <taxon>Arundineae</taxon>
        <taxon>Arundo</taxon>
    </lineage>
</organism>
<reference evidence="1" key="1">
    <citation type="submission" date="2014-09" db="EMBL/GenBank/DDBJ databases">
        <authorList>
            <person name="Magalhaes I.L.F."/>
            <person name="Oliveira U."/>
            <person name="Santos F.R."/>
            <person name="Vidigal T.H.D.A."/>
            <person name="Brescovit A.D."/>
            <person name="Santos A.J."/>
        </authorList>
    </citation>
    <scope>NUCLEOTIDE SEQUENCE</scope>
    <source>
        <tissue evidence="1">Shoot tissue taken approximately 20 cm above the soil surface</tissue>
    </source>
</reference>
<sequence>MKVITTHSLKCPFQKFERENPRIWRDKCVDYFHIFNIHESMWVTAASLHMEGNATKWFQVYKLTKGIGSWFIQDVEHKFGANDYRRVVGELLELK</sequence>
<reference evidence="1" key="2">
    <citation type="journal article" date="2015" name="Data Brief">
        <title>Shoot transcriptome of the giant reed, Arundo donax.</title>
        <authorList>
            <person name="Barrero R.A."/>
            <person name="Guerrero F.D."/>
            <person name="Moolhuijzen P."/>
            <person name="Goolsby J.A."/>
            <person name="Tidwell J."/>
            <person name="Bellgard S.E."/>
            <person name="Bellgard M.I."/>
        </authorList>
    </citation>
    <scope>NUCLEOTIDE SEQUENCE</scope>
    <source>
        <tissue evidence="1">Shoot tissue taken approximately 20 cm above the soil surface</tissue>
    </source>
</reference>
<proteinExistence type="predicted"/>
<accession>A0A0A8ZRY8</accession>
<dbReference type="EMBL" id="GBRH01258365">
    <property type="protein sequence ID" value="JAD39530.1"/>
    <property type="molecule type" value="Transcribed_RNA"/>
</dbReference>
<evidence type="ECO:0000313" key="1">
    <source>
        <dbReference type="EMBL" id="JAD39530.1"/>
    </source>
</evidence>
<protein>
    <recommendedName>
        <fullName evidence="2">Retrotransposon gag domain-containing protein</fullName>
    </recommendedName>
</protein>
<evidence type="ECO:0008006" key="2">
    <source>
        <dbReference type="Google" id="ProtNLM"/>
    </source>
</evidence>
<name>A0A0A8ZRY8_ARUDO</name>
<dbReference type="AlphaFoldDB" id="A0A0A8ZRY8"/>